<dbReference type="KEGG" id="sgp:SpiGrapes_0147"/>
<dbReference type="GO" id="GO:0080146">
    <property type="term" value="F:L-cysteine desulfhydrase activity"/>
    <property type="evidence" value="ECO:0007669"/>
    <property type="project" value="TreeGrafter"/>
</dbReference>
<feature type="domain" description="Serine dehydratase-like alpha subunit" evidence="2">
    <location>
        <begin position="89"/>
        <end position="420"/>
    </location>
</feature>
<dbReference type="PANTHER" id="PTHR30501:SF2">
    <property type="entry name" value="UPF0597 PROTEIN YHAM"/>
    <property type="match status" value="1"/>
</dbReference>
<sequence length="425" mass="44835">MTLSNNECIGYLEILRRELVPALGCTEPICLAYAAAKAKDILGGIPTSIEVACNGNIIKNVKSVIVPNSGGLKGIQAAIAIGTAGGHPEKGLEVLTDITDEDIVYASTLLATIPITVSVLNTAAKLHVKVIAKNDRDTAFVEIIHQHTHIVLMKRNNVVLFEIPFSEHPGTENTPFGNPLSVRSIVQFAESIDIEKLSPIIEPQIFFNNAISMEGLKNNWGVSIGKNLLEFYGQSINVRAKAVAAAGSDARMSGCPFPVVINSGSGNQGLTVSLPVMEYAKELKVGNEKLIRALAISNLIAIHQKSFIGRLSAYCGAVTAASGAGAAITWLFGGTLEQIEETITNTLANISGMLCDGAKPSCAAKIASAIDAALLGHNLAMKKEYFANGDGIVKNTIEETISGIGKIASQGMVDTDREILSLMIG</sequence>
<dbReference type="eggNOG" id="COG3681">
    <property type="taxonomic scope" value="Bacteria"/>
</dbReference>
<dbReference type="PIRSF" id="PIRSF006054">
    <property type="entry name" value="UCP006054"/>
    <property type="match status" value="1"/>
</dbReference>
<reference evidence="3 4" key="1">
    <citation type="submission" date="2011-11" db="EMBL/GenBank/DDBJ databases">
        <title>Complete sequence of Spirochaeta sp. grapes.</title>
        <authorList>
            <consortium name="US DOE Joint Genome Institute"/>
            <person name="Lucas S."/>
            <person name="Han J."/>
            <person name="Lapidus A."/>
            <person name="Cheng J.-F."/>
            <person name="Goodwin L."/>
            <person name="Pitluck S."/>
            <person name="Peters L."/>
            <person name="Ovchinnikova G."/>
            <person name="Munk A.C."/>
            <person name="Detter J.C."/>
            <person name="Han C."/>
            <person name="Tapia R."/>
            <person name="Land M."/>
            <person name="Hauser L."/>
            <person name="Kyrpides N."/>
            <person name="Ivanova N."/>
            <person name="Pagani I."/>
            <person name="Ritalahtilisa K."/>
            <person name="Loeffler F."/>
            <person name="Woyke T."/>
        </authorList>
    </citation>
    <scope>NUCLEOTIDE SEQUENCE [LARGE SCALE GENOMIC DNA]</scope>
    <source>
        <strain evidence="4">ATCC BAA-1885 / DSM 22778 / Grapes</strain>
    </source>
</reference>
<dbReference type="Pfam" id="PF03313">
    <property type="entry name" value="SDH_alpha"/>
    <property type="match status" value="1"/>
</dbReference>
<dbReference type="PANTHER" id="PTHR30501">
    <property type="entry name" value="UPF0597 PROTEIN YHAM"/>
    <property type="match status" value="1"/>
</dbReference>
<evidence type="ECO:0000313" key="3">
    <source>
        <dbReference type="EMBL" id="AEV28011.1"/>
    </source>
</evidence>
<evidence type="ECO:0000313" key="4">
    <source>
        <dbReference type="Proteomes" id="UP000005632"/>
    </source>
</evidence>
<dbReference type="Proteomes" id="UP000005632">
    <property type="component" value="Chromosome"/>
</dbReference>
<keyword evidence="4" id="KW-1185">Reference proteome</keyword>
<dbReference type="GO" id="GO:0019450">
    <property type="term" value="P:L-cysteine catabolic process to pyruvate"/>
    <property type="evidence" value="ECO:0007669"/>
    <property type="project" value="TreeGrafter"/>
</dbReference>
<evidence type="ECO:0000256" key="1">
    <source>
        <dbReference type="HAMAP-Rule" id="MF_01845"/>
    </source>
</evidence>
<dbReference type="InterPro" id="IPR021144">
    <property type="entry name" value="UPF0597"/>
</dbReference>
<organism evidence="3 4">
    <name type="scientific">Sphaerochaeta pleomorpha (strain ATCC BAA-1885 / DSM 22778 / Grapes)</name>
    <dbReference type="NCBI Taxonomy" id="158190"/>
    <lineage>
        <taxon>Bacteria</taxon>
        <taxon>Pseudomonadati</taxon>
        <taxon>Spirochaetota</taxon>
        <taxon>Spirochaetia</taxon>
        <taxon>Spirochaetales</taxon>
        <taxon>Sphaerochaetaceae</taxon>
        <taxon>Sphaerochaeta</taxon>
    </lineage>
</organism>
<proteinExistence type="inferred from homology"/>
<dbReference type="STRING" id="158190.SpiGrapes_0147"/>
<dbReference type="InterPro" id="IPR005130">
    <property type="entry name" value="Ser_deHydtase-like_asu"/>
</dbReference>
<dbReference type="RefSeq" id="WP_014268860.1">
    <property type="nucleotide sequence ID" value="NC_016633.1"/>
</dbReference>
<dbReference type="OrthoDB" id="41906at2"/>
<accession>G8QTP6</accession>
<protein>
    <recommendedName>
        <fullName evidence="1">UPF0597 protein SpiGrapes_0147</fullName>
    </recommendedName>
</protein>
<evidence type="ECO:0000259" key="2">
    <source>
        <dbReference type="Pfam" id="PF03313"/>
    </source>
</evidence>
<comment type="similarity">
    <text evidence="1">Belongs to the UPF0597 family.</text>
</comment>
<dbReference type="HOGENOM" id="CLU_051840_0_0_12"/>
<gene>
    <name evidence="3" type="ordered locus">SpiGrapes_0147</name>
</gene>
<dbReference type="EMBL" id="CP003155">
    <property type="protein sequence ID" value="AEV28011.1"/>
    <property type="molecule type" value="Genomic_DNA"/>
</dbReference>
<name>G8QTP6_SPHPG</name>
<dbReference type="AlphaFoldDB" id="G8QTP6"/>
<dbReference type="HAMAP" id="MF_01845">
    <property type="entry name" value="UPF0597"/>
    <property type="match status" value="1"/>
</dbReference>